<evidence type="ECO:0000259" key="2">
    <source>
        <dbReference type="SMART" id="SM00849"/>
    </source>
</evidence>
<evidence type="ECO:0000313" key="4">
    <source>
        <dbReference type="EMBL" id="AFM12198.1"/>
    </source>
</evidence>
<dbReference type="OrthoDB" id="9803916at2"/>
<reference evidence="4 5" key="1">
    <citation type="submission" date="2012-06" db="EMBL/GenBank/DDBJ databases">
        <title>The complete chromosome of genome of Turneriella parva DSM 21527.</title>
        <authorList>
            <consortium name="US DOE Joint Genome Institute (JGI-PGF)"/>
            <person name="Lucas S."/>
            <person name="Han J."/>
            <person name="Lapidus A."/>
            <person name="Bruce D."/>
            <person name="Goodwin L."/>
            <person name="Pitluck S."/>
            <person name="Peters L."/>
            <person name="Kyrpides N."/>
            <person name="Mavromatis K."/>
            <person name="Ivanova N."/>
            <person name="Mikhailova N."/>
            <person name="Chertkov O."/>
            <person name="Detter J.C."/>
            <person name="Tapia R."/>
            <person name="Han C."/>
            <person name="Land M."/>
            <person name="Hauser L."/>
            <person name="Markowitz V."/>
            <person name="Cheng J.-F."/>
            <person name="Hugenholtz P."/>
            <person name="Woyke T."/>
            <person name="Wu D."/>
            <person name="Gronow S."/>
            <person name="Wellnitz S."/>
            <person name="Brambilla E."/>
            <person name="Klenk H.-P."/>
            <person name="Eisen J.A."/>
        </authorList>
    </citation>
    <scope>NUCLEOTIDE SEQUENCE [LARGE SCALE GENOMIC DNA]</scope>
    <source>
        <strain evidence="5">ATCC BAA-1111 / DSM 21527 / NCTC 11395 / H</strain>
    </source>
</reference>
<dbReference type="RefSeq" id="WP_014802709.1">
    <property type="nucleotide sequence ID" value="NC_018020.1"/>
</dbReference>
<dbReference type="Pfam" id="PF00753">
    <property type="entry name" value="Lactamase_B"/>
    <property type="match status" value="1"/>
</dbReference>
<dbReference type="EMBL" id="CP002959">
    <property type="protein sequence ID" value="AFM12198.1"/>
    <property type="molecule type" value="Genomic_DNA"/>
</dbReference>
<dbReference type="InterPro" id="IPR050698">
    <property type="entry name" value="MBL"/>
</dbReference>
<gene>
    <name evidence="4" type="ordered locus">Turpa_1550</name>
</gene>
<dbReference type="CDD" id="cd16295">
    <property type="entry name" value="TTHA0252-CPSF-like_MBL-fold"/>
    <property type="match status" value="1"/>
</dbReference>
<dbReference type="Pfam" id="PF07521">
    <property type="entry name" value="RMMBL"/>
    <property type="match status" value="1"/>
</dbReference>
<dbReference type="InterPro" id="IPR036866">
    <property type="entry name" value="RibonucZ/Hydroxyglut_hydro"/>
</dbReference>
<dbReference type="SMART" id="SM00849">
    <property type="entry name" value="Lactamase_B"/>
    <property type="match status" value="1"/>
</dbReference>
<dbReference type="KEGG" id="tpx:Turpa_1550"/>
<sequence length="454" mass="50524">MKTSIQFLGGAGTVTGSKYLVRHNGQNILVDCGLFQGLKTLRVRNWNPLPINIAEIDAVVLTHAHVDHSGYIPRLIKDGFRGKIYASEATFELCKILLPDSGYLMEEEAAYLNKRKKTKHSPALPLFTQAEAEDALRYFTPVPFNSRVDLGKEVSFELAYAGHILGAAQIILQCGERKIAFTGDIGRMQDALLYPPARLPGADYLVVESTYGNRLHKETNLADKLEEIILETHARGGVIIIPAFAVGRAQVLMYHLSELRKAGRIPEFPMYLNSPMAESASDLLMKFRDLHRLSVEDCEATCNIVKYIHTPEHSRWLNDQKGPMLIISASGMLTGGRVLHHIKAFAGDERNVILLTGYQAAGTRGEALQRGAEQIKIHGDYVTIRAQVRELENISAHADYGEIISWLESCNIGPRRVFVTHGEPVAADDLRRRLIDKFGWHAMVPDLGQLVELA</sequence>
<protein>
    <submittedName>
        <fullName evidence="4">RNA-metabolising metallo-beta-lactamase</fullName>
    </submittedName>
</protein>
<dbReference type="Proteomes" id="UP000006048">
    <property type="component" value="Chromosome"/>
</dbReference>
<organism evidence="4 5">
    <name type="scientific">Turneriella parva (strain ATCC BAA-1111 / DSM 21527 / NCTC 11395 / H)</name>
    <name type="common">Leptospira parva</name>
    <dbReference type="NCBI Taxonomy" id="869212"/>
    <lineage>
        <taxon>Bacteria</taxon>
        <taxon>Pseudomonadati</taxon>
        <taxon>Spirochaetota</taxon>
        <taxon>Spirochaetia</taxon>
        <taxon>Leptospirales</taxon>
        <taxon>Leptospiraceae</taxon>
        <taxon>Turneriella</taxon>
    </lineage>
</organism>
<dbReference type="InterPro" id="IPR001279">
    <property type="entry name" value="Metallo-B-lactamas"/>
</dbReference>
<dbReference type="PANTHER" id="PTHR11203:SF37">
    <property type="entry name" value="INTEGRATOR COMPLEX SUBUNIT 11"/>
    <property type="match status" value="1"/>
</dbReference>
<dbReference type="PANTHER" id="PTHR11203">
    <property type="entry name" value="CLEAVAGE AND POLYADENYLATION SPECIFICITY FACTOR FAMILY MEMBER"/>
    <property type="match status" value="1"/>
</dbReference>
<dbReference type="SMART" id="SM01027">
    <property type="entry name" value="Beta-Casp"/>
    <property type="match status" value="1"/>
</dbReference>
<dbReference type="GO" id="GO:0016787">
    <property type="term" value="F:hydrolase activity"/>
    <property type="evidence" value="ECO:0007669"/>
    <property type="project" value="UniProtKB-KW"/>
</dbReference>
<dbReference type="SUPFAM" id="SSF56281">
    <property type="entry name" value="Metallo-hydrolase/oxidoreductase"/>
    <property type="match status" value="1"/>
</dbReference>
<evidence type="ECO:0000313" key="5">
    <source>
        <dbReference type="Proteomes" id="UP000006048"/>
    </source>
</evidence>
<feature type="domain" description="Metallo-beta-lactamase" evidence="2">
    <location>
        <begin position="15"/>
        <end position="233"/>
    </location>
</feature>
<dbReference type="Pfam" id="PF10996">
    <property type="entry name" value="Beta-Casp"/>
    <property type="match status" value="1"/>
</dbReference>
<dbReference type="InterPro" id="IPR011108">
    <property type="entry name" value="RMMBL"/>
</dbReference>
<dbReference type="PATRIC" id="fig|869212.3.peg.1545"/>
<name>I4B4J1_TURPD</name>
<keyword evidence="5" id="KW-1185">Reference proteome</keyword>
<dbReference type="STRING" id="869212.Turpa_1550"/>
<dbReference type="AlphaFoldDB" id="I4B4J1"/>
<keyword evidence="1" id="KW-0378">Hydrolase</keyword>
<feature type="domain" description="Beta-Casp" evidence="3">
    <location>
        <begin position="249"/>
        <end position="368"/>
    </location>
</feature>
<dbReference type="Gene3D" id="3.60.15.10">
    <property type="entry name" value="Ribonuclease Z/Hydroxyacylglutathione hydrolase-like"/>
    <property type="match status" value="1"/>
</dbReference>
<dbReference type="Gene3D" id="3.40.50.10890">
    <property type="match status" value="1"/>
</dbReference>
<dbReference type="GO" id="GO:0004521">
    <property type="term" value="F:RNA endonuclease activity"/>
    <property type="evidence" value="ECO:0007669"/>
    <property type="project" value="TreeGrafter"/>
</dbReference>
<accession>I4B4J1</accession>
<dbReference type="InterPro" id="IPR022712">
    <property type="entry name" value="Beta_Casp"/>
</dbReference>
<dbReference type="HOGENOM" id="CLU_009673_5_2_12"/>
<evidence type="ECO:0000256" key="1">
    <source>
        <dbReference type="ARBA" id="ARBA00022801"/>
    </source>
</evidence>
<proteinExistence type="predicted"/>
<evidence type="ECO:0000259" key="3">
    <source>
        <dbReference type="SMART" id="SM01027"/>
    </source>
</evidence>